<evidence type="ECO:0000313" key="1">
    <source>
        <dbReference type="WBParaSite" id="GPUH_0002647301-mRNA-1"/>
    </source>
</evidence>
<dbReference type="WBParaSite" id="GPUH_0002647301-mRNA-1">
    <property type="protein sequence ID" value="GPUH_0002647301-mRNA-1"/>
    <property type="gene ID" value="GPUH_0002647301"/>
</dbReference>
<proteinExistence type="predicted"/>
<organism evidence="1">
    <name type="scientific">Gongylonema pulchrum</name>
    <dbReference type="NCBI Taxonomy" id="637853"/>
    <lineage>
        <taxon>Eukaryota</taxon>
        <taxon>Metazoa</taxon>
        <taxon>Ecdysozoa</taxon>
        <taxon>Nematoda</taxon>
        <taxon>Chromadorea</taxon>
        <taxon>Rhabditida</taxon>
        <taxon>Spirurina</taxon>
        <taxon>Spiruromorpha</taxon>
        <taxon>Spiruroidea</taxon>
        <taxon>Gongylonematidae</taxon>
        <taxon>Gongylonema</taxon>
    </lineage>
</organism>
<accession>A0A183EZQ2</accession>
<reference evidence="1" key="1">
    <citation type="submission" date="2016-06" db="UniProtKB">
        <authorList>
            <consortium name="WormBaseParasite"/>
        </authorList>
    </citation>
    <scope>IDENTIFICATION</scope>
</reference>
<protein>
    <submittedName>
        <fullName evidence="1">14_3_3 domain-containing protein</fullName>
    </submittedName>
</protein>
<dbReference type="AlphaFoldDB" id="A0A183EZQ2"/>
<sequence>LADLHADRLKLYDQFTDAANKYKNNKDLGSYTSSRKKAENDLKNVGQAIGDLQVELKSSNADIAEKVCHRCFYIFASN</sequence>
<name>A0A183EZQ2_9BILA</name>